<dbReference type="EMBL" id="JAFELM010000017">
    <property type="protein sequence ID" value="MBM6616973.1"/>
    <property type="molecule type" value="Genomic_DNA"/>
</dbReference>
<dbReference type="Proteomes" id="UP001518925">
    <property type="component" value="Unassembled WGS sequence"/>
</dbReference>
<sequence length="318" mass="37531">MAKFRKVCTDFWIHPMMSEEMTPEDKYFYLYLLTNQNTTQIGIYRITKKQMAFDMGYSLDSVEALMNRFIHHHKLIRYNPETRELAIKNWANFNLNRGGKPIVDCIVSEIQHVQDTSLIPYVAESIKNKEILEVYHSYYAGEEQERVAYLEESYFDSFHDTSSSRMTIRGQEEEKEKEEEKEQQQEKEIALAPNVVFNPETENAKKEDVKEIIEFWDTNGFGFSNINAKQQLLMWLYDSSFVNPKEMILKALDIASSNNCRKLSYVVAILRNWENECILTLEDFKANEEQKKQSSKHDEEEAYVHEEFVLDITAGEDW</sequence>
<dbReference type="RefSeq" id="WP_204202361.1">
    <property type="nucleotide sequence ID" value="NZ_JAFELM010000017.1"/>
</dbReference>
<dbReference type="InterPro" id="IPR006343">
    <property type="entry name" value="DnaB/C_C"/>
</dbReference>
<gene>
    <name evidence="4" type="ORF">JR050_04670</name>
</gene>
<dbReference type="InterPro" id="IPR034829">
    <property type="entry name" value="DnaD-like_sf"/>
</dbReference>
<accession>A0ABS2DET2</accession>
<comment type="caution">
    <text evidence="4">The sequence shown here is derived from an EMBL/GenBank/DDBJ whole genome shotgun (WGS) entry which is preliminary data.</text>
</comment>
<dbReference type="PANTHER" id="PTHR37293">
    <property type="entry name" value="PHAGE REPLICATION PROTEIN-RELATED"/>
    <property type="match status" value="1"/>
</dbReference>
<evidence type="ECO:0000256" key="2">
    <source>
        <dbReference type="SAM" id="MobiDB-lite"/>
    </source>
</evidence>
<evidence type="ECO:0000256" key="1">
    <source>
        <dbReference type="ARBA" id="ARBA00093462"/>
    </source>
</evidence>
<evidence type="ECO:0000313" key="5">
    <source>
        <dbReference type="Proteomes" id="UP001518925"/>
    </source>
</evidence>
<protein>
    <submittedName>
        <fullName evidence="4">DnaD domain protein</fullName>
    </submittedName>
</protein>
<organism evidence="4 5">
    <name type="scientific">Bacillus suaedaesalsae</name>
    <dbReference type="NCBI Taxonomy" id="2810349"/>
    <lineage>
        <taxon>Bacteria</taxon>
        <taxon>Bacillati</taxon>
        <taxon>Bacillota</taxon>
        <taxon>Bacilli</taxon>
        <taxon>Bacillales</taxon>
        <taxon>Bacillaceae</taxon>
        <taxon>Bacillus</taxon>
    </lineage>
</organism>
<feature type="compositionally biased region" description="Basic and acidic residues" evidence="2">
    <location>
        <begin position="170"/>
        <end position="185"/>
    </location>
</feature>
<dbReference type="SUPFAM" id="SSF158499">
    <property type="entry name" value="DnaD domain-like"/>
    <property type="match status" value="1"/>
</dbReference>
<evidence type="ECO:0000259" key="3">
    <source>
        <dbReference type="Pfam" id="PF07261"/>
    </source>
</evidence>
<dbReference type="Gene3D" id="1.10.10.630">
    <property type="entry name" value="DnaD domain-like"/>
    <property type="match status" value="1"/>
</dbReference>
<dbReference type="Pfam" id="PF07261">
    <property type="entry name" value="DnaB_2"/>
    <property type="match status" value="1"/>
</dbReference>
<keyword evidence="5" id="KW-1185">Reference proteome</keyword>
<dbReference type="NCBIfam" id="TIGR01446">
    <property type="entry name" value="DnaD_dom"/>
    <property type="match status" value="1"/>
</dbReference>
<dbReference type="InterPro" id="IPR053162">
    <property type="entry name" value="DnaD"/>
</dbReference>
<reference evidence="4 5" key="1">
    <citation type="submission" date="2021-02" db="EMBL/GenBank/DDBJ databases">
        <title>Bacillus sp. RD4P76, an endophyte from a halophyte.</title>
        <authorList>
            <person name="Sun J.-Q."/>
        </authorList>
    </citation>
    <scope>NUCLEOTIDE SEQUENCE [LARGE SCALE GENOMIC DNA]</scope>
    <source>
        <strain evidence="4 5">RD4P76</strain>
    </source>
</reference>
<dbReference type="PANTHER" id="PTHR37293:SF5">
    <property type="entry name" value="DNA REPLICATION PROTEIN"/>
    <property type="match status" value="1"/>
</dbReference>
<feature type="domain" description="DnaB/C C-terminal" evidence="3">
    <location>
        <begin position="216"/>
        <end position="286"/>
    </location>
</feature>
<comment type="similarity">
    <text evidence="1">Belongs to the DnaB/DnaD family.</text>
</comment>
<name>A0ABS2DET2_9BACI</name>
<evidence type="ECO:0000313" key="4">
    <source>
        <dbReference type="EMBL" id="MBM6616973.1"/>
    </source>
</evidence>
<feature type="region of interest" description="Disordered" evidence="2">
    <location>
        <begin position="164"/>
        <end position="185"/>
    </location>
</feature>
<proteinExistence type="inferred from homology"/>